<gene>
    <name evidence="2" type="ORF">ATJ93_4669</name>
</gene>
<sequence>MTGDDSVGIPSAERSTDLGVPDVMTMQRIRDIVIEEEPLIEQAQFDSVLDPQELRIRFADGIGDAEWCRIDITWYTSGAYRFHYTDSDGRNWRFDKHPNPHSAKKHFHQPPDAPSETAAQSCIQVEEPRLVARAVLKLWRRAYDQGTFGDLNTAENPP</sequence>
<proteinExistence type="predicted"/>
<protein>
    <submittedName>
        <fullName evidence="2">Uncharacterized protein</fullName>
    </submittedName>
</protein>
<feature type="region of interest" description="Disordered" evidence="1">
    <location>
        <begin position="95"/>
        <end position="118"/>
    </location>
</feature>
<dbReference type="InterPro" id="IPR045397">
    <property type="entry name" value="TumE-like"/>
</dbReference>
<organism evidence="2 3">
    <name type="scientific">Halopiger aswanensis</name>
    <dbReference type="NCBI Taxonomy" id="148449"/>
    <lineage>
        <taxon>Archaea</taxon>
        <taxon>Methanobacteriati</taxon>
        <taxon>Methanobacteriota</taxon>
        <taxon>Stenosarchaea group</taxon>
        <taxon>Halobacteria</taxon>
        <taxon>Halobacteriales</taxon>
        <taxon>Natrialbaceae</taxon>
        <taxon>Halopiger</taxon>
    </lineage>
</organism>
<comment type="caution">
    <text evidence="2">The sequence shown here is derived from an EMBL/GenBank/DDBJ whole genome shotgun (WGS) entry which is preliminary data.</text>
</comment>
<evidence type="ECO:0000313" key="3">
    <source>
        <dbReference type="Proteomes" id="UP000283805"/>
    </source>
</evidence>
<evidence type="ECO:0000313" key="2">
    <source>
        <dbReference type="EMBL" id="RKD86252.1"/>
    </source>
</evidence>
<keyword evidence="3" id="KW-1185">Reference proteome</keyword>
<evidence type="ECO:0000256" key="1">
    <source>
        <dbReference type="SAM" id="MobiDB-lite"/>
    </source>
</evidence>
<name>A0A3R7DA74_9EURY</name>
<dbReference type="AlphaFoldDB" id="A0A3R7DA74"/>
<dbReference type="EMBL" id="RAPO01000010">
    <property type="protein sequence ID" value="RKD86252.1"/>
    <property type="molecule type" value="Genomic_DNA"/>
</dbReference>
<dbReference type="RefSeq" id="WP_211334128.1">
    <property type="nucleotide sequence ID" value="NZ_RAPO01000010.1"/>
</dbReference>
<dbReference type="Pfam" id="PF20126">
    <property type="entry name" value="TumE"/>
    <property type="match status" value="1"/>
</dbReference>
<dbReference type="OrthoDB" id="259945at2157"/>
<dbReference type="Proteomes" id="UP000283805">
    <property type="component" value="Unassembled WGS sequence"/>
</dbReference>
<accession>A0A3R7DA74</accession>
<reference evidence="2 3" key="1">
    <citation type="submission" date="2018-09" db="EMBL/GenBank/DDBJ databases">
        <title>Genomic Encyclopedia of Archaeal and Bacterial Type Strains, Phase II (KMG-II): from individual species to whole genera.</title>
        <authorList>
            <person name="Goeker M."/>
        </authorList>
    </citation>
    <scope>NUCLEOTIDE SEQUENCE [LARGE SCALE GENOMIC DNA]</scope>
    <source>
        <strain evidence="2 3">DSM 13151</strain>
    </source>
</reference>